<evidence type="ECO:0000256" key="1">
    <source>
        <dbReference type="ARBA" id="ARBA00004141"/>
    </source>
</evidence>
<dbReference type="Gene3D" id="2.60.120.200">
    <property type="match status" value="1"/>
</dbReference>
<sequence>MLQLRGSLFDIGIESLLFAAMDSVRSLSCVSLICLCTQLLGSSGVAASSANTSLWGKKLSFWGRPCIWQLQPEVVVPALQELSVCMLLHHTHALEWTGFDYKAPGKAHIELGLGGTGTHLSVWLFGEMHSVKRDLKLLDWYNVCVTWSGRAHRLRIYINGTSEYETSVKAFLPQQLASHGTLTLGVSHYTINNGEVQPQTGKDLLGEIGRFRMWAREWSAEELKGQSCAEGDVLSCEVYVSVDPAADVDVVQAHIASLLSSTFSSHLLTMTADPHSISVVPVAPTQSLPARPANMSTTGDPLDLNKTAVGPDTFFRVKLTLGMYGSQTKSEEIIEKWVKQQLDNGTMTVLNLIIERIVRRNMGQHNGLMVSNGAEVVDMIQDLVGVQLGNNAELSSSELSTVVEKLCEVIDIGSIKPAVGANIVNIVADILLSKTYITPVAGIINNSHISNLKDGVLVTFSHQTPKQVSMNSVHRKLRRDYPSKILINLSAALLGLSMLFLLNSWLSSFSDYSLCIATAATMHYFLLASFTWMGLEAVHMYLALVKVFNIYVPSYILKFCAVGWGVPLVVVSLVLAIDKDAYGSSLPDESAVMLQSSDQLVNDMTAVPRSPSSCWLQNDVFFYVTVVAFVLLILLCNTVVFTVVLIQIRKMRANKHSTNRLTSLHDLRAVAGLTVLLGLTWSIGFFSFGAGKVVFMYLFSIFNTLQDWSRSMTAGGRCNNNRFVNSDSVASDNTSTIRKISDSSTLGSTPNHQQGA</sequence>
<dbReference type="Pfam" id="PF00002">
    <property type="entry name" value="7tm_2"/>
    <property type="match status" value="1"/>
</dbReference>
<keyword evidence="8" id="KW-1185">Reference proteome</keyword>
<evidence type="ECO:0000256" key="5">
    <source>
        <dbReference type="SAM" id="Phobius"/>
    </source>
</evidence>
<keyword evidence="7" id="KW-0675">Receptor</keyword>
<comment type="caution">
    <text evidence="7">The sequence shown here is derived from an EMBL/GenBank/DDBJ whole genome shotgun (WGS) entry which is preliminary data.</text>
</comment>
<keyword evidence="2 5" id="KW-0812">Transmembrane</keyword>
<gene>
    <name evidence="7" type="primary">ADGRG4_0</name>
    <name evidence="7" type="ORF">EYF80_017034</name>
</gene>
<dbReference type="InterPro" id="IPR013320">
    <property type="entry name" value="ConA-like_dom_sf"/>
</dbReference>
<feature type="domain" description="G-protein coupled receptors family 2 profile 2" evidence="6">
    <location>
        <begin position="475"/>
        <end position="706"/>
    </location>
</feature>
<dbReference type="GO" id="GO:0007166">
    <property type="term" value="P:cell surface receptor signaling pathway"/>
    <property type="evidence" value="ECO:0007669"/>
    <property type="project" value="InterPro"/>
</dbReference>
<proteinExistence type="predicted"/>
<dbReference type="InterPro" id="IPR017981">
    <property type="entry name" value="GPCR_2-like_7TM"/>
</dbReference>
<keyword evidence="3 5" id="KW-1133">Transmembrane helix</keyword>
<dbReference type="PANTHER" id="PTHR12011:SF277">
    <property type="entry name" value="ADHESION G-PROTEIN COUPLED RECEPTOR G4"/>
    <property type="match status" value="1"/>
</dbReference>
<dbReference type="SUPFAM" id="SSF49899">
    <property type="entry name" value="Concanavalin A-like lectins/glucanases"/>
    <property type="match status" value="1"/>
</dbReference>
<organism evidence="7 8">
    <name type="scientific">Liparis tanakae</name>
    <name type="common">Tanaka's snailfish</name>
    <dbReference type="NCBI Taxonomy" id="230148"/>
    <lineage>
        <taxon>Eukaryota</taxon>
        <taxon>Metazoa</taxon>
        <taxon>Chordata</taxon>
        <taxon>Craniata</taxon>
        <taxon>Vertebrata</taxon>
        <taxon>Euteleostomi</taxon>
        <taxon>Actinopterygii</taxon>
        <taxon>Neopterygii</taxon>
        <taxon>Teleostei</taxon>
        <taxon>Neoteleostei</taxon>
        <taxon>Acanthomorphata</taxon>
        <taxon>Eupercaria</taxon>
        <taxon>Perciformes</taxon>
        <taxon>Cottioidei</taxon>
        <taxon>Cottales</taxon>
        <taxon>Liparidae</taxon>
        <taxon>Liparis</taxon>
    </lineage>
</organism>
<dbReference type="PROSITE" id="PS50261">
    <property type="entry name" value="G_PROTEIN_RECEP_F2_4"/>
    <property type="match status" value="1"/>
</dbReference>
<evidence type="ECO:0000259" key="6">
    <source>
        <dbReference type="PROSITE" id="PS50261"/>
    </source>
</evidence>
<feature type="transmembrane region" description="Helical" evidence="5">
    <location>
        <begin position="485"/>
        <end position="502"/>
    </location>
</feature>
<comment type="subcellular location">
    <subcellularLocation>
        <location evidence="1">Membrane</location>
        <topology evidence="1">Multi-pass membrane protein</topology>
    </subcellularLocation>
</comment>
<dbReference type="PANTHER" id="PTHR12011">
    <property type="entry name" value="ADHESION G-PROTEIN COUPLED RECEPTOR"/>
    <property type="match status" value="1"/>
</dbReference>
<feature type="transmembrane region" description="Helical" evidence="5">
    <location>
        <begin position="620"/>
        <end position="648"/>
    </location>
</feature>
<evidence type="ECO:0000256" key="4">
    <source>
        <dbReference type="ARBA" id="ARBA00023136"/>
    </source>
</evidence>
<dbReference type="Pfam" id="PF13385">
    <property type="entry name" value="Laminin_G_3"/>
    <property type="match status" value="1"/>
</dbReference>
<dbReference type="InterPro" id="IPR000832">
    <property type="entry name" value="GPCR_2_secretin-like"/>
</dbReference>
<evidence type="ECO:0000313" key="7">
    <source>
        <dbReference type="EMBL" id="TNN72750.1"/>
    </source>
</evidence>
<feature type="transmembrane region" description="Helical" evidence="5">
    <location>
        <begin position="522"/>
        <end position="544"/>
    </location>
</feature>
<keyword evidence="4 5" id="KW-0472">Membrane</keyword>
<accession>A0A4Z2I4K3</accession>
<feature type="transmembrane region" description="Helical" evidence="5">
    <location>
        <begin position="556"/>
        <end position="577"/>
    </location>
</feature>
<dbReference type="Gene3D" id="1.20.1070.10">
    <property type="entry name" value="Rhodopsin 7-helix transmembrane proteins"/>
    <property type="match status" value="1"/>
</dbReference>
<name>A0A4Z2I4K3_9TELE</name>
<evidence type="ECO:0000313" key="8">
    <source>
        <dbReference type="Proteomes" id="UP000314294"/>
    </source>
</evidence>
<protein>
    <submittedName>
        <fullName evidence="7">Adhesion G-protein coupled receptor G4</fullName>
    </submittedName>
</protein>
<dbReference type="GO" id="GO:0005886">
    <property type="term" value="C:plasma membrane"/>
    <property type="evidence" value="ECO:0007669"/>
    <property type="project" value="TreeGrafter"/>
</dbReference>
<dbReference type="OrthoDB" id="10037534at2759"/>
<evidence type="ECO:0000256" key="2">
    <source>
        <dbReference type="ARBA" id="ARBA00022692"/>
    </source>
</evidence>
<reference evidence="7 8" key="1">
    <citation type="submission" date="2019-03" db="EMBL/GenBank/DDBJ databases">
        <title>First draft genome of Liparis tanakae, snailfish: a comprehensive survey of snailfish specific genes.</title>
        <authorList>
            <person name="Kim W."/>
            <person name="Song I."/>
            <person name="Jeong J.-H."/>
            <person name="Kim D."/>
            <person name="Kim S."/>
            <person name="Ryu S."/>
            <person name="Song J.Y."/>
            <person name="Lee S.K."/>
        </authorList>
    </citation>
    <scope>NUCLEOTIDE SEQUENCE [LARGE SCALE GENOMIC DNA]</scope>
    <source>
        <tissue evidence="7">Muscle</tissue>
    </source>
</reference>
<dbReference type="GO" id="GO:0004930">
    <property type="term" value="F:G protein-coupled receptor activity"/>
    <property type="evidence" value="ECO:0007669"/>
    <property type="project" value="InterPro"/>
</dbReference>
<feature type="transmembrane region" description="Helical" evidence="5">
    <location>
        <begin position="669"/>
        <end position="702"/>
    </location>
</feature>
<dbReference type="AlphaFoldDB" id="A0A4Z2I4K3"/>
<evidence type="ECO:0000256" key="3">
    <source>
        <dbReference type="ARBA" id="ARBA00022989"/>
    </source>
</evidence>
<dbReference type="Proteomes" id="UP000314294">
    <property type="component" value="Unassembled WGS sequence"/>
</dbReference>
<dbReference type="GO" id="GO:0007189">
    <property type="term" value="P:adenylate cyclase-activating G protein-coupled receptor signaling pathway"/>
    <property type="evidence" value="ECO:0007669"/>
    <property type="project" value="TreeGrafter"/>
</dbReference>
<dbReference type="EMBL" id="SRLO01000133">
    <property type="protein sequence ID" value="TNN72750.1"/>
    <property type="molecule type" value="Genomic_DNA"/>
</dbReference>